<reference evidence="2" key="1">
    <citation type="submission" date="2016-02" db="EMBL/GenBank/DDBJ databases">
        <title>WGS assembly of Manihot esculenta.</title>
        <authorList>
            <person name="Bredeson J.V."/>
            <person name="Prochnik S.E."/>
            <person name="Lyons J.B."/>
            <person name="Schmutz J."/>
            <person name="Grimwood J."/>
            <person name="Vrebalov J."/>
            <person name="Bart R.S."/>
            <person name="Amuge T."/>
            <person name="Ferguson M.E."/>
            <person name="Green R."/>
            <person name="Putnam N."/>
            <person name="Stites J."/>
            <person name="Rounsley S."/>
            <person name="Rokhsar D.S."/>
        </authorList>
    </citation>
    <scope>NUCLEOTIDE SEQUENCE [LARGE SCALE GENOMIC DNA]</scope>
    <source>
        <tissue evidence="2">Leaf</tissue>
    </source>
</reference>
<proteinExistence type="predicted"/>
<sequence>MFEAVCCFIFILCFSFCTANSISCLSFGLDMCLFFNLHLSSWW</sequence>
<gene>
    <name evidence="2" type="ORF">MANES_03G188700</name>
</gene>
<name>A0A2C9W8W3_MANES</name>
<accession>A0A2C9W8W3</accession>
<keyword evidence="1" id="KW-0732">Signal</keyword>
<evidence type="ECO:0000256" key="1">
    <source>
        <dbReference type="SAM" id="SignalP"/>
    </source>
</evidence>
<evidence type="ECO:0000313" key="2">
    <source>
        <dbReference type="EMBL" id="OAY55905.1"/>
    </source>
</evidence>
<feature type="chain" id="PRO_5012044908" evidence="1">
    <location>
        <begin position="20"/>
        <end position="43"/>
    </location>
</feature>
<dbReference type="AlphaFoldDB" id="A0A2C9W8W3"/>
<dbReference type="EMBL" id="CM004389">
    <property type="protein sequence ID" value="OAY55905.1"/>
    <property type="molecule type" value="Genomic_DNA"/>
</dbReference>
<protein>
    <submittedName>
        <fullName evidence="2">Uncharacterized protein</fullName>
    </submittedName>
</protein>
<organism evidence="2">
    <name type="scientific">Manihot esculenta</name>
    <name type="common">Cassava</name>
    <name type="synonym">Jatropha manihot</name>
    <dbReference type="NCBI Taxonomy" id="3983"/>
    <lineage>
        <taxon>Eukaryota</taxon>
        <taxon>Viridiplantae</taxon>
        <taxon>Streptophyta</taxon>
        <taxon>Embryophyta</taxon>
        <taxon>Tracheophyta</taxon>
        <taxon>Spermatophyta</taxon>
        <taxon>Magnoliopsida</taxon>
        <taxon>eudicotyledons</taxon>
        <taxon>Gunneridae</taxon>
        <taxon>Pentapetalae</taxon>
        <taxon>rosids</taxon>
        <taxon>fabids</taxon>
        <taxon>Malpighiales</taxon>
        <taxon>Euphorbiaceae</taxon>
        <taxon>Crotonoideae</taxon>
        <taxon>Manihoteae</taxon>
        <taxon>Manihot</taxon>
    </lineage>
</organism>
<feature type="signal peptide" evidence="1">
    <location>
        <begin position="1"/>
        <end position="19"/>
    </location>
</feature>